<proteinExistence type="predicted"/>
<organism evidence="1 2">
    <name type="scientific">Paracoccus versutus</name>
    <name type="common">Thiobacillus versutus</name>
    <dbReference type="NCBI Taxonomy" id="34007"/>
    <lineage>
        <taxon>Bacteria</taxon>
        <taxon>Pseudomonadati</taxon>
        <taxon>Pseudomonadota</taxon>
        <taxon>Alphaproteobacteria</taxon>
        <taxon>Rhodobacterales</taxon>
        <taxon>Paracoccaceae</taxon>
        <taxon>Paracoccus</taxon>
    </lineage>
</organism>
<evidence type="ECO:0000313" key="2">
    <source>
        <dbReference type="Proteomes" id="UP000256941"/>
    </source>
</evidence>
<reference evidence="1 2" key="1">
    <citation type="submission" date="2018-08" db="EMBL/GenBank/DDBJ databases">
        <title>Genomic Encyclopedia of Archaeal and Bacterial Type Strains, Phase II (KMG-II): from individual species to whole genera.</title>
        <authorList>
            <person name="Goeker M."/>
        </authorList>
    </citation>
    <scope>NUCLEOTIDE SEQUENCE [LARGE SCALE GENOMIC DNA]</scope>
    <source>
        <strain evidence="1 2">DSM 17099</strain>
    </source>
</reference>
<dbReference type="EMBL" id="QTUJ01000001">
    <property type="protein sequence ID" value="REF73508.1"/>
    <property type="molecule type" value="Genomic_DNA"/>
</dbReference>
<dbReference type="Proteomes" id="UP000256941">
    <property type="component" value="Unassembled WGS sequence"/>
</dbReference>
<name>A0A3D9XV38_PARVE</name>
<protein>
    <submittedName>
        <fullName evidence="1">Uncharacterized protein</fullName>
    </submittedName>
</protein>
<gene>
    <name evidence="1" type="ORF">BDD41_2073</name>
</gene>
<dbReference type="RefSeq" id="WP_166435465.1">
    <property type="nucleotide sequence ID" value="NZ_CP038196.1"/>
</dbReference>
<accession>A0A3D9XV38</accession>
<dbReference type="AlphaFoldDB" id="A0A3D9XV38"/>
<evidence type="ECO:0000313" key="1">
    <source>
        <dbReference type="EMBL" id="REF73508.1"/>
    </source>
</evidence>
<sequence>MAVQTPTIPLCLSEAAPSFRPTPVTIQFGAVTRDLSAYIEAERDLEHCDSWDPACDAWIRDAEQSRARVLDGISALRKAPNRRHEDLPLQRYANLAQLLIESDCPEQVRDILALPDRFPHLFRCAGDSPVARRADLMVAAFQQHLRVLATLSDFTGMVEAEDPAIEPDAPNLMLAPAA</sequence>
<comment type="caution">
    <text evidence="1">The sequence shown here is derived from an EMBL/GenBank/DDBJ whole genome shotgun (WGS) entry which is preliminary data.</text>
</comment>